<dbReference type="GO" id="GO:0016984">
    <property type="term" value="F:ribulose-bisphosphate carboxylase activity"/>
    <property type="evidence" value="ECO:0007669"/>
    <property type="project" value="UniProtKB-EC"/>
</dbReference>
<evidence type="ECO:0000256" key="1">
    <source>
        <dbReference type="ARBA" id="ARBA00004229"/>
    </source>
</evidence>
<dbReference type="GO" id="GO:0004497">
    <property type="term" value="F:monooxygenase activity"/>
    <property type="evidence" value="ECO:0007669"/>
    <property type="project" value="UniProtKB-KW"/>
</dbReference>
<evidence type="ECO:0000256" key="14">
    <source>
        <dbReference type="ARBA" id="ARBA00048059"/>
    </source>
</evidence>
<evidence type="ECO:0000313" key="17">
    <source>
        <dbReference type="EMBL" id="CAI0378118.1"/>
    </source>
</evidence>
<keyword evidence="9" id="KW-0560">Oxidoreductase</keyword>
<dbReference type="EC" id="4.1.1.39" evidence="3"/>
<comment type="similarity">
    <text evidence="2">Belongs to the RuBisCO large chain family. Type I subfamily.</text>
</comment>
<evidence type="ECO:0000256" key="6">
    <source>
        <dbReference type="ARBA" id="ARBA00022531"/>
    </source>
</evidence>
<comment type="subcellular location">
    <subcellularLocation>
        <location evidence="1">Plastid</location>
        <location evidence="1">Chloroplast</location>
    </subcellularLocation>
</comment>
<feature type="domain" description="Ribulose bisphosphate carboxylase large subunit ferrodoxin-like N-terminal" evidence="16">
    <location>
        <begin position="4"/>
        <end position="72"/>
    </location>
</feature>
<evidence type="ECO:0000313" key="18">
    <source>
        <dbReference type="Proteomes" id="UP001154282"/>
    </source>
</evidence>
<dbReference type="GO" id="GO:0009507">
    <property type="term" value="C:chloroplast"/>
    <property type="evidence" value="ECO:0007669"/>
    <property type="project" value="UniProtKB-SubCell"/>
</dbReference>
<proteinExistence type="inferred from homology"/>
<keyword evidence="13" id="KW-0120">Carbon dioxide fixation</keyword>
<dbReference type="Gene3D" id="3.30.70.150">
    <property type="entry name" value="RuBisCO large subunit, N-terminal domain"/>
    <property type="match status" value="1"/>
</dbReference>
<evidence type="ECO:0000256" key="15">
    <source>
        <dbReference type="ARBA" id="ARBA00049469"/>
    </source>
</evidence>
<evidence type="ECO:0000256" key="13">
    <source>
        <dbReference type="ARBA" id="ARBA00023300"/>
    </source>
</evidence>
<dbReference type="EMBL" id="CAMGYJ010000002">
    <property type="protein sequence ID" value="CAI0378118.1"/>
    <property type="molecule type" value="Genomic_DNA"/>
</dbReference>
<feature type="non-terminal residue" evidence="17">
    <location>
        <position position="1"/>
    </location>
</feature>
<dbReference type="GO" id="GO:0019253">
    <property type="term" value="P:reductive pentose-phosphate cycle"/>
    <property type="evidence" value="ECO:0007669"/>
    <property type="project" value="UniProtKB-KW"/>
</dbReference>
<keyword evidence="5" id="KW-0150">Chloroplast</keyword>
<evidence type="ECO:0000259" key="16">
    <source>
        <dbReference type="Pfam" id="PF02788"/>
    </source>
</evidence>
<evidence type="ECO:0000256" key="11">
    <source>
        <dbReference type="ARBA" id="ARBA00023238"/>
    </source>
</evidence>
<evidence type="ECO:0000256" key="10">
    <source>
        <dbReference type="ARBA" id="ARBA00023033"/>
    </source>
</evidence>
<sequence length="95" mass="11184">WLTSLDRYKGRCYHIEPVPEEESQFIAYVAYPLDLFEEGYVTNMFTFIVGNVFGFKVVRALRPEDLRIPPTYTKTFQAPPHGIQVERDRLNKYGH</sequence>
<dbReference type="SUPFAM" id="SSF54966">
    <property type="entry name" value="RuBisCO, large subunit, small (N-terminal) domain"/>
    <property type="match status" value="1"/>
</dbReference>
<dbReference type="PANTHER" id="PTHR42704">
    <property type="entry name" value="RIBULOSE BISPHOSPHATE CARBOXYLASE"/>
    <property type="match status" value="1"/>
</dbReference>
<dbReference type="AlphaFoldDB" id="A0AAV0GZH7"/>
<evidence type="ECO:0000256" key="3">
    <source>
        <dbReference type="ARBA" id="ARBA00012287"/>
    </source>
</evidence>
<dbReference type="InterPro" id="IPR033966">
    <property type="entry name" value="RuBisCO"/>
</dbReference>
<dbReference type="GO" id="GO:0009853">
    <property type="term" value="P:photorespiration"/>
    <property type="evidence" value="ECO:0007669"/>
    <property type="project" value="UniProtKB-KW"/>
</dbReference>
<evidence type="ECO:0000256" key="4">
    <source>
        <dbReference type="ARBA" id="ARBA00017725"/>
    </source>
</evidence>
<comment type="catalytic activity">
    <reaction evidence="15">
        <text>2 (2R)-3-phosphoglycerate + 2 H(+) = D-ribulose 1,5-bisphosphate + CO2 + H2O</text>
        <dbReference type="Rhea" id="RHEA:23124"/>
        <dbReference type="ChEBI" id="CHEBI:15377"/>
        <dbReference type="ChEBI" id="CHEBI:15378"/>
        <dbReference type="ChEBI" id="CHEBI:16526"/>
        <dbReference type="ChEBI" id="CHEBI:57870"/>
        <dbReference type="ChEBI" id="CHEBI:58272"/>
        <dbReference type="EC" id="4.1.1.39"/>
    </reaction>
</comment>
<evidence type="ECO:0000256" key="7">
    <source>
        <dbReference type="ARBA" id="ARBA00022567"/>
    </source>
</evidence>
<evidence type="ECO:0000256" key="9">
    <source>
        <dbReference type="ARBA" id="ARBA00023002"/>
    </source>
</evidence>
<comment type="catalytic activity">
    <reaction evidence="14">
        <text>D-ribulose 1,5-bisphosphate + O2 = 2-phosphoglycolate + (2R)-3-phosphoglycerate + 2 H(+)</text>
        <dbReference type="Rhea" id="RHEA:36631"/>
        <dbReference type="ChEBI" id="CHEBI:15378"/>
        <dbReference type="ChEBI" id="CHEBI:15379"/>
        <dbReference type="ChEBI" id="CHEBI:57870"/>
        <dbReference type="ChEBI" id="CHEBI:58033"/>
        <dbReference type="ChEBI" id="CHEBI:58272"/>
    </reaction>
</comment>
<reference evidence="17" key="1">
    <citation type="submission" date="2022-08" db="EMBL/GenBank/DDBJ databases">
        <authorList>
            <person name="Gutierrez-Valencia J."/>
        </authorList>
    </citation>
    <scope>NUCLEOTIDE SEQUENCE</scope>
</reference>
<name>A0AAV0GZH7_9ROSI</name>
<evidence type="ECO:0000256" key="8">
    <source>
        <dbReference type="ARBA" id="ARBA00022640"/>
    </source>
</evidence>
<evidence type="ECO:0000256" key="5">
    <source>
        <dbReference type="ARBA" id="ARBA00022528"/>
    </source>
</evidence>
<keyword evidence="10" id="KW-0503">Monooxygenase</keyword>
<dbReference type="Pfam" id="PF02788">
    <property type="entry name" value="RuBisCO_large_N"/>
    <property type="match status" value="1"/>
</dbReference>
<evidence type="ECO:0000256" key="12">
    <source>
        <dbReference type="ARBA" id="ARBA00023239"/>
    </source>
</evidence>
<keyword evidence="8" id="KW-0934">Plastid</keyword>
<accession>A0AAV0GZH7</accession>
<keyword evidence="6" id="KW-0602">Photosynthesis</keyword>
<comment type="caution">
    <text evidence="17">The sequence shown here is derived from an EMBL/GenBank/DDBJ whole genome shotgun (WGS) entry which is preliminary data.</text>
</comment>
<gene>
    <name evidence="17" type="ORF">LITE_LOCUS1753</name>
</gene>
<protein>
    <recommendedName>
        <fullName evidence="4">Ribulose bisphosphate carboxylase large chain</fullName>
        <ecNumber evidence="3">4.1.1.39</ecNumber>
    </recommendedName>
</protein>
<keyword evidence="11" id="KW-0601">Photorespiration</keyword>
<dbReference type="InterPro" id="IPR017443">
    <property type="entry name" value="RuBisCO_lsu_fd_N"/>
</dbReference>
<evidence type="ECO:0000256" key="2">
    <source>
        <dbReference type="ARBA" id="ARBA00006204"/>
    </source>
</evidence>
<dbReference type="PANTHER" id="PTHR42704:SF16">
    <property type="entry name" value="RIBULOSE BISPHOSPHATE CARBOXYLASE LARGE CHAIN"/>
    <property type="match status" value="1"/>
</dbReference>
<keyword evidence="18" id="KW-1185">Reference proteome</keyword>
<keyword evidence="7" id="KW-0113">Calvin cycle</keyword>
<dbReference type="InterPro" id="IPR036422">
    <property type="entry name" value="RuBisCO_lsu_N_sf"/>
</dbReference>
<organism evidence="17 18">
    <name type="scientific">Linum tenue</name>
    <dbReference type="NCBI Taxonomy" id="586396"/>
    <lineage>
        <taxon>Eukaryota</taxon>
        <taxon>Viridiplantae</taxon>
        <taxon>Streptophyta</taxon>
        <taxon>Embryophyta</taxon>
        <taxon>Tracheophyta</taxon>
        <taxon>Spermatophyta</taxon>
        <taxon>Magnoliopsida</taxon>
        <taxon>eudicotyledons</taxon>
        <taxon>Gunneridae</taxon>
        <taxon>Pentapetalae</taxon>
        <taxon>rosids</taxon>
        <taxon>fabids</taxon>
        <taxon>Malpighiales</taxon>
        <taxon>Linaceae</taxon>
        <taxon>Linum</taxon>
    </lineage>
</organism>
<keyword evidence="12" id="KW-0456">Lyase</keyword>
<dbReference type="Proteomes" id="UP001154282">
    <property type="component" value="Unassembled WGS sequence"/>
</dbReference>